<dbReference type="InterPro" id="IPR003961">
    <property type="entry name" value="FN3_dom"/>
</dbReference>
<dbReference type="InterPro" id="IPR036116">
    <property type="entry name" value="FN3_sf"/>
</dbReference>
<dbReference type="SUPFAM" id="SSF49265">
    <property type="entry name" value="Fibronectin type III"/>
    <property type="match status" value="1"/>
</dbReference>
<dbReference type="Gene3D" id="2.60.40.10">
    <property type="entry name" value="Immunoglobulins"/>
    <property type="match status" value="1"/>
</dbReference>
<organism evidence="2 3">
    <name type="scientific">Spirochaeta isovalerica</name>
    <dbReference type="NCBI Taxonomy" id="150"/>
    <lineage>
        <taxon>Bacteria</taxon>
        <taxon>Pseudomonadati</taxon>
        <taxon>Spirochaetota</taxon>
        <taxon>Spirochaetia</taxon>
        <taxon>Spirochaetales</taxon>
        <taxon>Spirochaetaceae</taxon>
        <taxon>Spirochaeta</taxon>
    </lineage>
</organism>
<evidence type="ECO:0000313" key="2">
    <source>
        <dbReference type="EMBL" id="MBB6479240.1"/>
    </source>
</evidence>
<protein>
    <recommendedName>
        <fullName evidence="4">Fibronectin type-III domain-containing protein</fullName>
    </recommendedName>
</protein>
<evidence type="ECO:0000313" key="3">
    <source>
        <dbReference type="Proteomes" id="UP000587760"/>
    </source>
</evidence>
<accession>A0A841R879</accession>
<reference evidence="2 3" key="1">
    <citation type="submission" date="2020-08" db="EMBL/GenBank/DDBJ databases">
        <title>Genomic Encyclopedia of Type Strains, Phase IV (KMG-IV): sequencing the most valuable type-strain genomes for metagenomic binning, comparative biology and taxonomic classification.</title>
        <authorList>
            <person name="Goeker M."/>
        </authorList>
    </citation>
    <scope>NUCLEOTIDE SEQUENCE [LARGE SCALE GENOMIC DNA]</scope>
    <source>
        <strain evidence="2 3">DSM 2461</strain>
    </source>
</reference>
<dbReference type="PROSITE" id="PS51257">
    <property type="entry name" value="PROKAR_LIPOPROTEIN"/>
    <property type="match status" value="1"/>
</dbReference>
<dbReference type="Proteomes" id="UP000587760">
    <property type="component" value="Unassembled WGS sequence"/>
</dbReference>
<dbReference type="CDD" id="cd00063">
    <property type="entry name" value="FN3"/>
    <property type="match status" value="1"/>
</dbReference>
<feature type="chain" id="PRO_5032328051" description="Fibronectin type-III domain-containing protein" evidence="1">
    <location>
        <begin position="27"/>
        <end position="132"/>
    </location>
</feature>
<sequence>MPKIKMKYFLQFSTFGLMLFFAFSCAMPTITRLSTDPETDTVKQIIRSSSEITLEWDYYPGTAASYNLYYKTHGDTSWNSLNSMSSETLSFTVLFSQLGSGSWDFGVSAVDFEGNESEIHSSLDDTAEPETG</sequence>
<dbReference type="EMBL" id="JACHGJ010000001">
    <property type="protein sequence ID" value="MBB6479240.1"/>
    <property type="molecule type" value="Genomic_DNA"/>
</dbReference>
<feature type="signal peptide" evidence="1">
    <location>
        <begin position="1"/>
        <end position="26"/>
    </location>
</feature>
<proteinExistence type="predicted"/>
<evidence type="ECO:0008006" key="4">
    <source>
        <dbReference type="Google" id="ProtNLM"/>
    </source>
</evidence>
<gene>
    <name evidence="2" type="ORF">HNR50_000873</name>
</gene>
<keyword evidence="1" id="KW-0732">Signal</keyword>
<dbReference type="RefSeq" id="WP_184744239.1">
    <property type="nucleotide sequence ID" value="NZ_JACHGJ010000001.1"/>
</dbReference>
<dbReference type="InterPro" id="IPR013783">
    <property type="entry name" value="Ig-like_fold"/>
</dbReference>
<keyword evidence="3" id="KW-1185">Reference proteome</keyword>
<evidence type="ECO:0000256" key="1">
    <source>
        <dbReference type="SAM" id="SignalP"/>
    </source>
</evidence>
<dbReference type="AlphaFoldDB" id="A0A841R879"/>
<comment type="caution">
    <text evidence="2">The sequence shown here is derived from an EMBL/GenBank/DDBJ whole genome shotgun (WGS) entry which is preliminary data.</text>
</comment>
<name>A0A841R879_9SPIO</name>